<sequence length="292" mass="29862">MRVRSPRRAHRLRTWTAAAALAATALIGGAAPALADGDNGGNSGDDGGAVTEAGTTFRGATVLEPGQEGKAAASSSDYLYWAFGAGAGQRPTVSATVRLPESSTRSGTSRWQLSLHDGLRRAQPCATGTHTRTARQDVAEVRLRCTLRPVQPWADTWSEDPLPGAYFVRVAAVGLPEQDRGLPIEVSVEVDAGSAGGARRGGGDLGGPLVPSLHAGTALAGGDAADGTGGTGGTGGTEGDAEADRRTLELAEPDGGWSGSWWSDRWLWTAGGGVAGALAAVGGYLWVRRPRV</sequence>
<evidence type="ECO:0000313" key="7">
    <source>
        <dbReference type="Proteomes" id="UP000517765"/>
    </source>
</evidence>
<dbReference type="Proteomes" id="UP000517765">
    <property type="component" value="Unassembled WGS sequence"/>
</dbReference>
<feature type="transmembrane region" description="Helical" evidence="2">
    <location>
        <begin position="266"/>
        <end position="287"/>
    </location>
</feature>
<evidence type="ECO:0000313" key="4">
    <source>
        <dbReference type="EMBL" id="MBB1259161.1"/>
    </source>
</evidence>
<evidence type="ECO:0000313" key="5">
    <source>
        <dbReference type="EMBL" id="MQS02060.1"/>
    </source>
</evidence>
<evidence type="ECO:0000256" key="2">
    <source>
        <dbReference type="SAM" id="Phobius"/>
    </source>
</evidence>
<proteinExistence type="predicted"/>
<dbReference type="EMBL" id="VJYK02000070">
    <property type="protein sequence ID" value="MQS02060.1"/>
    <property type="molecule type" value="Genomic_DNA"/>
</dbReference>
<evidence type="ECO:0000256" key="3">
    <source>
        <dbReference type="SAM" id="SignalP"/>
    </source>
</evidence>
<reference evidence="4" key="3">
    <citation type="journal article" name="Syst. Appl. Microbiol.">
        <title>Streptomyces alkaliterrae sp. nov., isolated from an alkaline soil, and emended descriptions of Streptomyces alkaliphilus, Streptomyces calidiresistens and Streptomyces durbertensis.</title>
        <authorList>
            <person name="Swiecimska M."/>
            <person name="Golinska P."/>
            <person name="Nouioui I."/>
            <person name="Wypij M."/>
            <person name="Rai M."/>
            <person name="Sangal V."/>
            <person name="Goodfellow M."/>
        </authorList>
    </citation>
    <scope>NUCLEOTIDE SEQUENCE</scope>
    <source>
        <strain evidence="4">OF8</strain>
    </source>
</reference>
<feature type="signal peptide" evidence="3">
    <location>
        <begin position="1"/>
        <end position="35"/>
    </location>
</feature>
<keyword evidence="6" id="KW-1185">Reference proteome</keyword>
<feature type="compositionally biased region" description="Gly residues" evidence="1">
    <location>
        <begin position="227"/>
        <end position="238"/>
    </location>
</feature>
<organism evidence="5 6">
    <name type="scientific">Streptomyces alkaliterrae</name>
    <dbReference type="NCBI Taxonomy" id="2213162"/>
    <lineage>
        <taxon>Bacteria</taxon>
        <taxon>Bacillati</taxon>
        <taxon>Actinomycetota</taxon>
        <taxon>Actinomycetes</taxon>
        <taxon>Kitasatosporales</taxon>
        <taxon>Streptomycetaceae</taxon>
        <taxon>Streptomyces</taxon>
    </lineage>
</organism>
<keyword evidence="3" id="KW-0732">Signal</keyword>
<protein>
    <recommendedName>
        <fullName evidence="8">Peptidase</fullName>
    </recommendedName>
</protein>
<feature type="compositionally biased region" description="Low complexity" evidence="1">
    <location>
        <begin position="216"/>
        <end position="226"/>
    </location>
</feature>
<dbReference type="EMBL" id="JABJXA010000044">
    <property type="protein sequence ID" value="MBB1259161.1"/>
    <property type="molecule type" value="Genomic_DNA"/>
</dbReference>
<gene>
    <name evidence="5" type="ORF">FNX44_009275</name>
    <name evidence="4" type="ORF">H3147_09960</name>
</gene>
<evidence type="ECO:0008006" key="8">
    <source>
        <dbReference type="Google" id="ProtNLM"/>
    </source>
</evidence>
<evidence type="ECO:0000256" key="1">
    <source>
        <dbReference type="SAM" id="MobiDB-lite"/>
    </source>
</evidence>
<feature type="chain" id="PRO_5036149041" description="Peptidase" evidence="3">
    <location>
        <begin position="36"/>
        <end position="292"/>
    </location>
</feature>
<dbReference type="Proteomes" id="UP000320857">
    <property type="component" value="Unassembled WGS sequence"/>
</dbReference>
<feature type="region of interest" description="Disordered" evidence="1">
    <location>
        <begin position="216"/>
        <end position="242"/>
    </location>
</feature>
<dbReference type="OrthoDB" id="3401783at2"/>
<evidence type="ECO:0000313" key="6">
    <source>
        <dbReference type="Proteomes" id="UP000320857"/>
    </source>
</evidence>
<reference evidence="7" key="2">
    <citation type="submission" date="2020-05" db="EMBL/GenBank/DDBJ databases">
        <title>Classification of alakaliphilic streptomycetes isolated from an alkaline soil next to Lonar Crater, India and a proposal for the recognition of Streptomyces alkaliterrae sp. nov.</title>
        <authorList>
            <person name="Golinska P."/>
        </authorList>
    </citation>
    <scope>NUCLEOTIDE SEQUENCE [LARGE SCALE GENOMIC DNA]</scope>
    <source>
        <strain evidence="7">OF8</strain>
    </source>
</reference>
<comment type="caution">
    <text evidence="5">The sequence shown here is derived from an EMBL/GenBank/DDBJ whole genome shotgun (WGS) entry which is preliminary data.</text>
</comment>
<name>A0A5P0YQ68_9ACTN</name>
<dbReference type="RefSeq" id="WP_143647525.1">
    <property type="nucleotide sequence ID" value="NZ_JABJXA010000044.1"/>
</dbReference>
<keyword evidence="2" id="KW-0472">Membrane</keyword>
<keyword evidence="2" id="KW-0812">Transmembrane</keyword>
<dbReference type="AlphaFoldDB" id="A0A5P0YQ68"/>
<accession>A0A5P0YQ68</accession>
<reference evidence="5 6" key="1">
    <citation type="submission" date="2019-10" db="EMBL/GenBank/DDBJ databases">
        <title>Streptomyces sp. nov., a novel actinobacterium isolated from alkaline environment.</title>
        <authorList>
            <person name="Golinska P."/>
        </authorList>
    </citation>
    <scope>NUCLEOTIDE SEQUENCE [LARGE SCALE GENOMIC DNA]</scope>
    <source>
        <strain evidence="5 6">OF1</strain>
    </source>
</reference>
<keyword evidence="2" id="KW-1133">Transmembrane helix</keyword>